<dbReference type="PROSITE" id="PS51677">
    <property type="entry name" value="NODB"/>
    <property type="match status" value="1"/>
</dbReference>
<accession>A0AAN6T022</accession>
<protein>
    <submittedName>
        <fullName evidence="2">Glycoside hydrolase/deacetylase</fullName>
    </submittedName>
</protein>
<dbReference type="SUPFAM" id="SSF88713">
    <property type="entry name" value="Glycoside hydrolase/deacetylase"/>
    <property type="match status" value="1"/>
</dbReference>
<comment type="caution">
    <text evidence="2">The sequence shown here is derived from an EMBL/GenBank/DDBJ whole genome shotgun (WGS) entry which is preliminary data.</text>
</comment>
<dbReference type="GO" id="GO:0016810">
    <property type="term" value="F:hydrolase activity, acting on carbon-nitrogen (but not peptide) bonds"/>
    <property type="evidence" value="ECO:0007669"/>
    <property type="project" value="InterPro"/>
</dbReference>
<dbReference type="InterPro" id="IPR011330">
    <property type="entry name" value="Glyco_hydro/deAcase_b/a-brl"/>
</dbReference>
<feature type="domain" description="NodB homology" evidence="1">
    <location>
        <begin position="34"/>
        <end position="257"/>
    </location>
</feature>
<dbReference type="Pfam" id="PF01522">
    <property type="entry name" value="Polysacc_deac_1"/>
    <property type="match status" value="1"/>
</dbReference>
<dbReference type="PANTHER" id="PTHR47561">
    <property type="entry name" value="POLYSACCHARIDE DEACETYLASE FAMILY PROTEIN (AFU_ORTHOLOGUE AFUA_6G05030)"/>
    <property type="match status" value="1"/>
</dbReference>
<reference evidence="2" key="2">
    <citation type="submission" date="2023-05" db="EMBL/GenBank/DDBJ databases">
        <authorList>
            <consortium name="Lawrence Berkeley National Laboratory"/>
            <person name="Steindorff A."/>
            <person name="Hensen N."/>
            <person name="Bonometti L."/>
            <person name="Westerberg I."/>
            <person name="Brannstrom I.O."/>
            <person name="Guillou S."/>
            <person name="Cros-Aarteil S."/>
            <person name="Calhoun S."/>
            <person name="Haridas S."/>
            <person name="Kuo A."/>
            <person name="Mondo S."/>
            <person name="Pangilinan J."/>
            <person name="Riley R."/>
            <person name="Labutti K."/>
            <person name="Andreopoulos B."/>
            <person name="Lipzen A."/>
            <person name="Chen C."/>
            <person name="Yanf M."/>
            <person name="Daum C."/>
            <person name="Ng V."/>
            <person name="Clum A."/>
            <person name="Ohm R."/>
            <person name="Martin F."/>
            <person name="Silar P."/>
            <person name="Natvig D."/>
            <person name="Lalanne C."/>
            <person name="Gautier V."/>
            <person name="Ament-Velasquez S.L."/>
            <person name="Kruys A."/>
            <person name="Hutchinson M.I."/>
            <person name="Powell A.J."/>
            <person name="Barry K."/>
            <person name="Miller A.N."/>
            <person name="Grigoriev I.V."/>
            <person name="Debuchy R."/>
            <person name="Gladieux P."/>
            <person name="Thoren M.H."/>
            <person name="Johannesson H."/>
        </authorList>
    </citation>
    <scope>NUCLEOTIDE SEQUENCE</scope>
    <source>
        <strain evidence="2">CBS 757.83</strain>
    </source>
</reference>
<gene>
    <name evidence="2" type="ORF">N658DRAFT_430621</name>
</gene>
<dbReference type="Gene3D" id="3.20.20.370">
    <property type="entry name" value="Glycoside hydrolase/deacetylase"/>
    <property type="match status" value="1"/>
</dbReference>
<name>A0AAN6T022_9PEZI</name>
<dbReference type="Proteomes" id="UP001305647">
    <property type="component" value="Unassembled WGS sequence"/>
</dbReference>
<organism evidence="2 3">
    <name type="scientific">Parathielavia hyrcaniae</name>
    <dbReference type="NCBI Taxonomy" id="113614"/>
    <lineage>
        <taxon>Eukaryota</taxon>
        <taxon>Fungi</taxon>
        <taxon>Dikarya</taxon>
        <taxon>Ascomycota</taxon>
        <taxon>Pezizomycotina</taxon>
        <taxon>Sordariomycetes</taxon>
        <taxon>Sordariomycetidae</taxon>
        <taxon>Sordariales</taxon>
        <taxon>Chaetomiaceae</taxon>
        <taxon>Parathielavia</taxon>
    </lineage>
</organism>
<evidence type="ECO:0000259" key="1">
    <source>
        <dbReference type="PROSITE" id="PS51677"/>
    </source>
</evidence>
<dbReference type="AlphaFoldDB" id="A0AAN6T022"/>
<dbReference type="PANTHER" id="PTHR47561:SF1">
    <property type="entry name" value="POLYSACCHARIDE DEACETYLASE FAMILY PROTEIN (AFU_ORTHOLOGUE AFUA_6G05030)"/>
    <property type="match status" value="1"/>
</dbReference>
<sequence length="290" mass="33093">MPSPSPASPWPSPYKAAIAFTMDNLGEAQDVRRGAWPHPVGTHPSVTSQLPRMLALLASHRLRATFFAEAWSLEVYPSAVRALLEGGHEVAWHGFQHEVWSGFRSEEGERECFEKSWEVMNRGIGVEYAGFRPPGGEVNEWTWGLLKEFGVRYVSPLGEFGLRPEGVVVLPFEWKAVDAFWYMEKFAGIREQYGEGEQVMSPRDFREWLMGRVDETAKTGGFLSILFHPFLQTSEDRFEVLEEVLKRISRDQDIWVAPCKEIAEWESAHPERFQAQARGQPEVTKFSFLG</sequence>
<keyword evidence="3" id="KW-1185">Reference proteome</keyword>
<dbReference type="InterPro" id="IPR002509">
    <property type="entry name" value="NODB_dom"/>
</dbReference>
<proteinExistence type="predicted"/>
<dbReference type="GO" id="GO:0005975">
    <property type="term" value="P:carbohydrate metabolic process"/>
    <property type="evidence" value="ECO:0007669"/>
    <property type="project" value="InterPro"/>
</dbReference>
<keyword evidence="2" id="KW-0378">Hydrolase</keyword>
<evidence type="ECO:0000313" key="2">
    <source>
        <dbReference type="EMBL" id="KAK4099147.1"/>
    </source>
</evidence>
<dbReference type="EMBL" id="MU863652">
    <property type="protein sequence ID" value="KAK4099147.1"/>
    <property type="molecule type" value="Genomic_DNA"/>
</dbReference>
<reference evidence="2" key="1">
    <citation type="journal article" date="2023" name="Mol. Phylogenet. Evol.">
        <title>Genome-scale phylogeny and comparative genomics of the fungal order Sordariales.</title>
        <authorList>
            <person name="Hensen N."/>
            <person name="Bonometti L."/>
            <person name="Westerberg I."/>
            <person name="Brannstrom I.O."/>
            <person name="Guillou S."/>
            <person name="Cros-Aarteil S."/>
            <person name="Calhoun S."/>
            <person name="Haridas S."/>
            <person name="Kuo A."/>
            <person name="Mondo S."/>
            <person name="Pangilinan J."/>
            <person name="Riley R."/>
            <person name="LaButti K."/>
            <person name="Andreopoulos B."/>
            <person name="Lipzen A."/>
            <person name="Chen C."/>
            <person name="Yan M."/>
            <person name="Daum C."/>
            <person name="Ng V."/>
            <person name="Clum A."/>
            <person name="Steindorff A."/>
            <person name="Ohm R.A."/>
            <person name="Martin F."/>
            <person name="Silar P."/>
            <person name="Natvig D.O."/>
            <person name="Lalanne C."/>
            <person name="Gautier V."/>
            <person name="Ament-Velasquez S.L."/>
            <person name="Kruys A."/>
            <person name="Hutchinson M.I."/>
            <person name="Powell A.J."/>
            <person name="Barry K."/>
            <person name="Miller A.N."/>
            <person name="Grigoriev I.V."/>
            <person name="Debuchy R."/>
            <person name="Gladieux P."/>
            <person name="Hiltunen Thoren M."/>
            <person name="Johannesson H."/>
        </authorList>
    </citation>
    <scope>NUCLEOTIDE SEQUENCE</scope>
    <source>
        <strain evidence="2">CBS 757.83</strain>
    </source>
</reference>
<evidence type="ECO:0000313" key="3">
    <source>
        <dbReference type="Proteomes" id="UP001305647"/>
    </source>
</evidence>